<dbReference type="Proteomes" id="UP000001194">
    <property type="component" value="Unassembled WGS sequence"/>
</dbReference>
<evidence type="ECO:0000256" key="4">
    <source>
        <dbReference type="ARBA" id="ARBA00024855"/>
    </source>
</evidence>
<comment type="subunit">
    <text evidence="1">Homodimer.</text>
</comment>
<sequence>MSFPIGLYTLRVSPVAGYGGLYATGNGVDETVTVAPHSPPFGERQVWNIQTVLGKPGAYTITLQTSGSTFGGHWFPKDARLIPEVPIITSEKSYEWYIAYKDTPSVPNTITIQAQTDIGAGLYATANDKDEVVVISVPVVPDAEAPYWQFEPVIKHGDL</sequence>
<proteinExistence type="inferred from homology"/>
<reference evidence="6 7" key="1">
    <citation type="journal article" date="2008" name="Nature">
        <title>The genome of Laccaria bicolor provides insights into mycorrhizal symbiosis.</title>
        <authorList>
            <person name="Martin F."/>
            <person name="Aerts A."/>
            <person name="Ahren D."/>
            <person name="Brun A."/>
            <person name="Danchin E.G.J."/>
            <person name="Duchaussoy F."/>
            <person name="Gibon J."/>
            <person name="Kohler A."/>
            <person name="Lindquist E."/>
            <person name="Pereda V."/>
            <person name="Salamov A."/>
            <person name="Shapiro H.J."/>
            <person name="Wuyts J."/>
            <person name="Blaudez D."/>
            <person name="Buee M."/>
            <person name="Brokstein P."/>
            <person name="Canbaeck B."/>
            <person name="Cohen D."/>
            <person name="Courty P.E."/>
            <person name="Coutinho P.M."/>
            <person name="Delaruelle C."/>
            <person name="Detter J.C."/>
            <person name="Deveau A."/>
            <person name="DiFazio S."/>
            <person name="Duplessis S."/>
            <person name="Fraissinet-Tachet L."/>
            <person name="Lucic E."/>
            <person name="Frey-Klett P."/>
            <person name="Fourrey C."/>
            <person name="Feussner I."/>
            <person name="Gay G."/>
            <person name="Grimwood J."/>
            <person name="Hoegger P.J."/>
            <person name="Jain P."/>
            <person name="Kilaru S."/>
            <person name="Labbe J."/>
            <person name="Lin Y.C."/>
            <person name="Legue V."/>
            <person name="Le Tacon F."/>
            <person name="Marmeisse R."/>
            <person name="Melayah D."/>
            <person name="Montanini B."/>
            <person name="Muratet M."/>
            <person name="Nehls U."/>
            <person name="Niculita-Hirzel H."/>
            <person name="Oudot-Le Secq M.P."/>
            <person name="Peter M."/>
            <person name="Quesneville H."/>
            <person name="Rajashekar B."/>
            <person name="Reich M."/>
            <person name="Rouhier N."/>
            <person name="Schmutz J."/>
            <person name="Yin T."/>
            <person name="Chalot M."/>
            <person name="Henrissat B."/>
            <person name="Kuees U."/>
            <person name="Lucas S."/>
            <person name="Van de Peer Y."/>
            <person name="Podila G.K."/>
            <person name="Polle A."/>
            <person name="Pukkila P.J."/>
            <person name="Richardson P.M."/>
            <person name="Rouze P."/>
            <person name="Sanders I.R."/>
            <person name="Stajich J.E."/>
            <person name="Tunlid A."/>
            <person name="Tuskan G."/>
            <person name="Grigoriev I.V."/>
        </authorList>
    </citation>
    <scope>NUCLEOTIDE SEQUENCE [LARGE SCALE GENOMIC DNA]</scope>
    <source>
        <strain evidence="7">S238N-H82 / ATCC MYA-4686</strain>
    </source>
</reference>
<evidence type="ECO:0000256" key="2">
    <source>
        <dbReference type="ARBA" id="ARBA00022690"/>
    </source>
</evidence>
<dbReference type="RefSeq" id="XP_001879665.1">
    <property type="nucleotide sequence ID" value="XM_001879630.1"/>
</dbReference>
<evidence type="ECO:0000256" key="1">
    <source>
        <dbReference type="ARBA" id="ARBA00011738"/>
    </source>
</evidence>
<comment type="similarity">
    <text evidence="5">Belongs to the protease inhibitor I48 family.</text>
</comment>
<dbReference type="KEGG" id="lbc:LACBIDRAFT_326015"/>
<evidence type="ECO:0000313" key="7">
    <source>
        <dbReference type="Proteomes" id="UP000001194"/>
    </source>
</evidence>
<evidence type="ECO:0000256" key="5">
    <source>
        <dbReference type="ARBA" id="ARBA00025775"/>
    </source>
</evidence>
<dbReference type="OrthoDB" id="10315248at2759"/>
<dbReference type="Gene3D" id="2.80.10.50">
    <property type="match status" value="1"/>
</dbReference>
<accession>B0D712</accession>
<protein>
    <submittedName>
        <fullName evidence="6">Clitocypin cysteine proteinase inhibitor</fullName>
    </submittedName>
</protein>
<dbReference type="Pfam" id="PF10467">
    <property type="entry name" value="Inhibitor_I48"/>
    <property type="match status" value="1"/>
</dbReference>
<dbReference type="EMBL" id="DS547099">
    <property type="protein sequence ID" value="EDR09316.1"/>
    <property type="molecule type" value="Genomic_DNA"/>
</dbReference>
<dbReference type="HOGENOM" id="CLU_139305_1_0_1"/>
<gene>
    <name evidence="6" type="ORF">LACBIDRAFT_326015</name>
</gene>
<dbReference type="InParanoid" id="B0D712"/>
<evidence type="ECO:0000313" key="6">
    <source>
        <dbReference type="EMBL" id="EDR09316.1"/>
    </source>
</evidence>
<comment type="function">
    <text evidence="4">Binds and inhibits cysteine proteinases. Inhibits most strongly papain and cathepsin L, more weakly bromelain and cathepsin B while it is completely ineffective against cathepsin H.</text>
</comment>
<dbReference type="GeneID" id="6075406"/>
<organism evidence="7">
    <name type="scientific">Laccaria bicolor (strain S238N-H82 / ATCC MYA-4686)</name>
    <name type="common">Bicoloured deceiver</name>
    <name type="synonym">Laccaria laccata var. bicolor</name>
    <dbReference type="NCBI Taxonomy" id="486041"/>
    <lineage>
        <taxon>Eukaryota</taxon>
        <taxon>Fungi</taxon>
        <taxon>Dikarya</taxon>
        <taxon>Basidiomycota</taxon>
        <taxon>Agaricomycotina</taxon>
        <taxon>Agaricomycetes</taxon>
        <taxon>Agaricomycetidae</taxon>
        <taxon>Agaricales</taxon>
        <taxon>Agaricineae</taxon>
        <taxon>Hydnangiaceae</taxon>
        <taxon>Laccaria</taxon>
    </lineage>
</organism>
<dbReference type="InterPro" id="IPR019508">
    <property type="entry name" value="Prot_inh_I48_clitocypin"/>
</dbReference>
<dbReference type="AlphaFoldDB" id="B0D712"/>
<keyword evidence="7" id="KW-1185">Reference proteome</keyword>
<name>B0D712_LACBS</name>
<dbReference type="GO" id="GO:0004869">
    <property type="term" value="F:cysteine-type endopeptidase inhibitor activity"/>
    <property type="evidence" value="ECO:0007669"/>
    <property type="project" value="UniProtKB-KW"/>
</dbReference>
<evidence type="ECO:0000256" key="3">
    <source>
        <dbReference type="ARBA" id="ARBA00022704"/>
    </source>
</evidence>
<keyword evidence="3" id="KW-0789">Thiol protease inhibitor</keyword>
<keyword evidence="2" id="KW-0646">Protease inhibitor</keyword>